<dbReference type="STRING" id="574566.I0Z609"/>
<dbReference type="InterPro" id="IPR050369">
    <property type="entry name" value="RBOH/FRE"/>
</dbReference>
<dbReference type="SFLD" id="SFLDG01168">
    <property type="entry name" value="Ferric_reductase_subgroup_(FRE"/>
    <property type="match status" value="1"/>
</dbReference>
<dbReference type="RefSeq" id="XP_005650622.1">
    <property type="nucleotide sequence ID" value="XM_005650565.1"/>
</dbReference>
<feature type="transmembrane region" description="Helical" evidence="6">
    <location>
        <begin position="609"/>
        <end position="633"/>
    </location>
</feature>
<feature type="transmembrane region" description="Helical" evidence="6">
    <location>
        <begin position="246"/>
        <end position="266"/>
    </location>
</feature>
<accession>I0Z609</accession>
<dbReference type="PANTHER" id="PTHR11972:SF69">
    <property type="entry name" value="FERRIC REDUCTION OXIDASE 6-RELATED"/>
    <property type="match status" value="1"/>
</dbReference>
<feature type="transmembrane region" description="Helical" evidence="6">
    <location>
        <begin position="286"/>
        <end position="306"/>
    </location>
</feature>
<dbReference type="AlphaFoldDB" id="I0Z609"/>
<evidence type="ECO:0000256" key="3">
    <source>
        <dbReference type="ARBA" id="ARBA00022989"/>
    </source>
</evidence>
<keyword evidence="9" id="KW-1185">Reference proteome</keyword>
<dbReference type="GeneID" id="17044082"/>
<evidence type="ECO:0000313" key="8">
    <source>
        <dbReference type="EMBL" id="EIE26078.1"/>
    </source>
</evidence>
<dbReference type="Pfam" id="PF08022">
    <property type="entry name" value="FAD_binding_8"/>
    <property type="match status" value="1"/>
</dbReference>
<dbReference type="SUPFAM" id="SSF63380">
    <property type="entry name" value="Riboflavin synthase domain-like"/>
    <property type="match status" value="1"/>
</dbReference>
<dbReference type="SUPFAM" id="SSF52343">
    <property type="entry name" value="Ferredoxin reductase-like, C-terminal NADP-linked domain"/>
    <property type="match status" value="1"/>
</dbReference>
<protein>
    <recommendedName>
        <fullName evidence="7">FAD-binding FR-type domain-containing protein</fullName>
    </recommendedName>
</protein>
<dbReference type="EMBL" id="AGSI01000003">
    <property type="protein sequence ID" value="EIE26078.1"/>
    <property type="molecule type" value="Genomic_DNA"/>
</dbReference>
<evidence type="ECO:0000313" key="9">
    <source>
        <dbReference type="Proteomes" id="UP000007264"/>
    </source>
</evidence>
<dbReference type="GO" id="GO:0016491">
    <property type="term" value="F:oxidoreductase activity"/>
    <property type="evidence" value="ECO:0007669"/>
    <property type="project" value="UniProtKB-KW"/>
</dbReference>
<dbReference type="SFLD" id="SFLDS00052">
    <property type="entry name" value="Ferric_Reductase_Domain"/>
    <property type="match status" value="1"/>
</dbReference>
<keyword evidence="3 6" id="KW-1133">Transmembrane helix</keyword>
<feature type="transmembrane region" description="Helical" evidence="6">
    <location>
        <begin position="313"/>
        <end position="330"/>
    </location>
</feature>
<reference evidence="8 9" key="1">
    <citation type="journal article" date="2012" name="Genome Biol.">
        <title>The genome of the polar eukaryotic microalga coccomyxa subellipsoidea reveals traits of cold adaptation.</title>
        <authorList>
            <person name="Blanc G."/>
            <person name="Agarkova I."/>
            <person name="Grimwood J."/>
            <person name="Kuo A."/>
            <person name="Brueggeman A."/>
            <person name="Dunigan D."/>
            <person name="Gurnon J."/>
            <person name="Ladunga I."/>
            <person name="Lindquist E."/>
            <person name="Lucas S."/>
            <person name="Pangilinan J."/>
            <person name="Proschold T."/>
            <person name="Salamov A."/>
            <person name="Schmutz J."/>
            <person name="Weeks D."/>
            <person name="Yamada T."/>
            <person name="Claverie J.M."/>
            <person name="Grigoriev I."/>
            <person name="Van Etten J."/>
            <person name="Lomsadze A."/>
            <person name="Borodovsky M."/>
        </authorList>
    </citation>
    <scope>NUCLEOTIDE SEQUENCE [LARGE SCALE GENOMIC DNA]</scope>
    <source>
        <strain evidence="8 9">C-169</strain>
    </source>
</reference>
<dbReference type="KEGG" id="csl:COCSUDRAFT_64970"/>
<dbReference type="InterPro" id="IPR017927">
    <property type="entry name" value="FAD-bd_FR_type"/>
</dbReference>
<dbReference type="eggNOG" id="KOG0039">
    <property type="taxonomic scope" value="Eukaryota"/>
</dbReference>
<keyword evidence="4" id="KW-0560">Oxidoreductase</keyword>
<feature type="transmembrane region" description="Helical" evidence="6">
    <location>
        <begin position="12"/>
        <end position="31"/>
    </location>
</feature>
<dbReference type="InterPro" id="IPR013121">
    <property type="entry name" value="Fe_red_NAD-bd_6"/>
</dbReference>
<dbReference type="GO" id="GO:0005886">
    <property type="term" value="C:plasma membrane"/>
    <property type="evidence" value="ECO:0007669"/>
    <property type="project" value="TreeGrafter"/>
</dbReference>
<dbReference type="Gene3D" id="3.40.50.80">
    <property type="entry name" value="Nucleotide-binding domain of ferredoxin-NADP reductase (FNR) module"/>
    <property type="match status" value="2"/>
</dbReference>
<feature type="transmembrane region" description="Helical" evidence="6">
    <location>
        <begin position="199"/>
        <end position="223"/>
    </location>
</feature>
<feature type="domain" description="FAD-binding FR-type" evidence="7">
    <location>
        <begin position="357"/>
        <end position="458"/>
    </location>
</feature>
<dbReference type="CDD" id="cd06186">
    <property type="entry name" value="NOX_Duox_like_FAD_NADP"/>
    <property type="match status" value="1"/>
</dbReference>
<dbReference type="InterPro" id="IPR013112">
    <property type="entry name" value="FAD-bd_8"/>
</dbReference>
<keyword evidence="5 6" id="KW-0472">Membrane</keyword>
<name>I0Z609_COCSC</name>
<organism evidence="8 9">
    <name type="scientific">Coccomyxa subellipsoidea (strain C-169)</name>
    <name type="common">Green microalga</name>
    <dbReference type="NCBI Taxonomy" id="574566"/>
    <lineage>
        <taxon>Eukaryota</taxon>
        <taxon>Viridiplantae</taxon>
        <taxon>Chlorophyta</taxon>
        <taxon>core chlorophytes</taxon>
        <taxon>Trebouxiophyceae</taxon>
        <taxon>Trebouxiophyceae incertae sedis</taxon>
        <taxon>Coccomyxaceae</taxon>
        <taxon>Coccomyxa</taxon>
        <taxon>Coccomyxa subellipsoidea</taxon>
    </lineage>
</organism>
<dbReference type="Pfam" id="PF01794">
    <property type="entry name" value="Ferric_reduct"/>
    <property type="match status" value="1"/>
</dbReference>
<sequence>MVVLRLLRWTTRVLVGLVISAFVLGSVLLTLNKVLLSSVFQKFSSICYFPFITKALKKGAEAEGFAFLAEDRLYSVAVYCIWGLTFLAALLTIVLRNLPARRPKHVQNTSSPDTPLLSRPAEELSAPHAVVKRMLHYHLPPRGFWSWWCGGMAVYDALVVVAWVIVNILYVQQRVSLILPIFKQAIAQGLLPDWSTTQALLALISGALGWAATLDILLLFYPVPRSIFLHWLMGTNFPTLIKYHRWLGHGTMWILSVHGCGFYALWLWEHDWLAGLVWDRNGTNMLAGTLSWLCGCALWFTSLEFVRRKYFELFYKTHILGFLGFMLFGFMHHISLWAYTMPGLLLYLLDVTMRMAQQAQPVKITSVDACPSATLATLEFNTDPYTPVKPVQDLFLGVDGLSTVQWHPYSTVGGPRPHTLVAHIKSYGAWTSGLMRRLLRDGSVTMRIDGPYGEFEERPEWTRHRTLAIFAGGIGVTPVFGILNDLTQRRAAAADGGGDGVPVPDKVIFVFSAAQKNELALLQRPLLSDAMHEGWLELDAYYTGANRGRDPSDLGAGAPKPDEALILPNDSAADLTTPQSSRLATKSGALDDSVTRTVLPPYFFGDAHWALAHVLCLVGAVLGGVASFGYSAHANTLRPDGAPDWLIGLYLLLASGLGGMLLPALIIIPAHIIRARHIRRLVAVGTYPQQPTTPDVESRAALPEVKATPGRPDIYALLRQICAEHESEQEIGVVAAGPELMVEAVVEACHAHNDSVGLLGRPYLDVSKHTFSL</sequence>
<proteinExistence type="predicted"/>
<dbReference type="Proteomes" id="UP000007264">
    <property type="component" value="Unassembled WGS sequence"/>
</dbReference>
<dbReference type="InterPro" id="IPR013130">
    <property type="entry name" value="Fe3_Rdtase_TM_dom"/>
</dbReference>
<evidence type="ECO:0000256" key="6">
    <source>
        <dbReference type="SAM" id="Phobius"/>
    </source>
</evidence>
<comment type="caution">
    <text evidence="8">The sequence shown here is derived from an EMBL/GenBank/DDBJ whole genome shotgun (WGS) entry which is preliminary data.</text>
</comment>
<keyword evidence="2 6" id="KW-0812">Transmembrane</keyword>
<evidence type="ECO:0000256" key="5">
    <source>
        <dbReference type="ARBA" id="ARBA00023136"/>
    </source>
</evidence>
<feature type="transmembrane region" description="Helical" evidence="6">
    <location>
        <begin position="73"/>
        <end position="95"/>
    </location>
</feature>
<evidence type="ECO:0000256" key="4">
    <source>
        <dbReference type="ARBA" id="ARBA00023002"/>
    </source>
</evidence>
<dbReference type="PANTHER" id="PTHR11972">
    <property type="entry name" value="NADPH OXIDASE"/>
    <property type="match status" value="1"/>
</dbReference>
<feature type="transmembrane region" description="Helical" evidence="6">
    <location>
        <begin position="645"/>
        <end position="670"/>
    </location>
</feature>
<evidence type="ECO:0000259" key="7">
    <source>
        <dbReference type="PROSITE" id="PS51384"/>
    </source>
</evidence>
<dbReference type="InterPro" id="IPR017938">
    <property type="entry name" value="Riboflavin_synthase-like_b-brl"/>
</dbReference>
<gene>
    <name evidence="8" type="ORF">COCSUDRAFT_64970</name>
</gene>
<dbReference type="OrthoDB" id="167398at2759"/>
<feature type="transmembrane region" description="Helical" evidence="6">
    <location>
        <begin position="144"/>
        <end position="170"/>
    </location>
</feature>
<comment type="subcellular location">
    <subcellularLocation>
        <location evidence="1">Membrane</location>
        <topology evidence="1">Multi-pass membrane protein</topology>
    </subcellularLocation>
</comment>
<dbReference type="PROSITE" id="PS51384">
    <property type="entry name" value="FAD_FR"/>
    <property type="match status" value="1"/>
</dbReference>
<dbReference type="Pfam" id="PF08030">
    <property type="entry name" value="NAD_binding_6"/>
    <property type="match status" value="1"/>
</dbReference>
<dbReference type="InterPro" id="IPR039261">
    <property type="entry name" value="FNR_nucleotide-bd"/>
</dbReference>
<evidence type="ECO:0000256" key="2">
    <source>
        <dbReference type="ARBA" id="ARBA00022692"/>
    </source>
</evidence>
<evidence type="ECO:0000256" key="1">
    <source>
        <dbReference type="ARBA" id="ARBA00004141"/>
    </source>
</evidence>